<organism evidence="1 2">
    <name type="scientific">Microthlaspi erraticum</name>
    <dbReference type="NCBI Taxonomy" id="1685480"/>
    <lineage>
        <taxon>Eukaryota</taxon>
        <taxon>Viridiplantae</taxon>
        <taxon>Streptophyta</taxon>
        <taxon>Embryophyta</taxon>
        <taxon>Tracheophyta</taxon>
        <taxon>Spermatophyta</taxon>
        <taxon>Magnoliopsida</taxon>
        <taxon>eudicotyledons</taxon>
        <taxon>Gunneridae</taxon>
        <taxon>Pentapetalae</taxon>
        <taxon>rosids</taxon>
        <taxon>malvids</taxon>
        <taxon>Brassicales</taxon>
        <taxon>Brassicaceae</taxon>
        <taxon>Coluteocarpeae</taxon>
        <taxon>Microthlaspi</taxon>
    </lineage>
</organism>
<dbReference type="PANTHER" id="PTHR48221:SF2">
    <property type="entry name" value="ACYL-COA SYNTHETASE FAMILY PROTEIN"/>
    <property type="match status" value="1"/>
</dbReference>
<keyword evidence="2" id="KW-1185">Reference proteome</keyword>
<dbReference type="OrthoDB" id="1917939at2759"/>
<gene>
    <name evidence="1" type="ORF">MERR_LOCUS44274</name>
</gene>
<reference evidence="1" key="1">
    <citation type="submission" date="2020-01" db="EMBL/GenBank/DDBJ databases">
        <authorList>
            <person name="Mishra B."/>
        </authorList>
    </citation>
    <scope>NUCLEOTIDE SEQUENCE [LARGE SCALE GENOMIC DNA]</scope>
</reference>
<evidence type="ECO:0000313" key="1">
    <source>
        <dbReference type="EMBL" id="CAA7057038.1"/>
    </source>
</evidence>
<accession>A0A6D2KR00</accession>
<protein>
    <submittedName>
        <fullName evidence="1">Uncharacterized protein</fullName>
    </submittedName>
</protein>
<dbReference type="PANTHER" id="PTHR48221">
    <property type="entry name" value="ACYL-COA SYNTHETASE FAMILY PROTEIN"/>
    <property type="match status" value="1"/>
</dbReference>
<dbReference type="EMBL" id="CACVBM020001668">
    <property type="protein sequence ID" value="CAA7057038.1"/>
    <property type="molecule type" value="Genomic_DNA"/>
</dbReference>
<dbReference type="Proteomes" id="UP000467841">
    <property type="component" value="Unassembled WGS sequence"/>
</dbReference>
<name>A0A6D2KR00_9BRAS</name>
<sequence>MMAKQAVASTSCSVIAPRKKSMDGRNRACVSKLVTCLPRESSIENHEIPLRILFWYEDPSSLKEDVSRILKYVVERPFLCLNKELFERAEWRDIVICLAFPPSMFINTRALFHKWLLLTFPSILLSDAVSFLTPGDLLRSMSFLPV</sequence>
<evidence type="ECO:0000313" key="2">
    <source>
        <dbReference type="Proteomes" id="UP000467841"/>
    </source>
</evidence>
<comment type="caution">
    <text evidence="1">The sequence shown here is derived from an EMBL/GenBank/DDBJ whole genome shotgun (WGS) entry which is preliminary data.</text>
</comment>
<dbReference type="AlphaFoldDB" id="A0A6D2KR00"/>
<proteinExistence type="predicted"/>